<dbReference type="PANTHER" id="PTHR42753">
    <property type="entry name" value="MITOCHONDRIAL RIBOSOME PROTEIN L39/PROLYL-TRNA LIGASE FAMILY MEMBER"/>
    <property type="match status" value="1"/>
</dbReference>
<dbReference type="InterPro" id="IPR002314">
    <property type="entry name" value="aa-tRNA-synt_IIb"/>
</dbReference>
<evidence type="ECO:0000256" key="5">
    <source>
        <dbReference type="ARBA" id="ARBA00022840"/>
    </source>
</evidence>
<comment type="caution">
    <text evidence="11">The sequence shown here is derived from an EMBL/GenBank/DDBJ whole genome shotgun (WGS) entry which is preliminary data.</text>
</comment>
<dbReference type="GO" id="GO:0004827">
    <property type="term" value="F:proline-tRNA ligase activity"/>
    <property type="evidence" value="ECO:0007669"/>
    <property type="project" value="UniProtKB-EC"/>
</dbReference>
<dbReference type="PRINTS" id="PR01046">
    <property type="entry name" value="TRNASYNTHPRO"/>
</dbReference>
<evidence type="ECO:0000313" key="11">
    <source>
        <dbReference type="EMBL" id="OGZ20200.1"/>
    </source>
</evidence>
<evidence type="ECO:0000256" key="4">
    <source>
        <dbReference type="ARBA" id="ARBA00022741"/>
    </source>
</evidence>
<dbReference type="InterPro" id="IPR045864">
    <property type="entry name" value="aa-tRNA-synth_II/BPL/LPL"/>
</dbReference>
<dbReference type="Proteomes" id="UP000178721">
    <property type="component" value="Unassembled WGS sequence"/>
</dbReference>
<dbReference type="InterPro" id="IPR050062">
    <property type="entry name" value="Pro-tRNA_synthetase"/>
</dbReference>
<evidence type="ECO:0000256" key="7">
    <source>
        <dbReference type="ARBA" id="ARBA00023146"/>
    </source>
</evidence>
<sequence>MLQSKLFCKTKREAPREVEAASHKFLIRGDFVEQSFAGVYRFLPLGVMVLRKIENIIRQKMFELGAQEVILPALQNKSLWLETGRWDKIDPPLFKFKDRHEREIALGSTHEEEITDSFRHRVELPVALFQIQTKFRNEMRSTGGLLRAREFLMKDLYSFHSDEGGLKDFYEKVKKTYFDIFKTCGLKALCVEADSGTIGGSISNEFMIISAAGEDRILICDQCGFAANVEKSGKVAKCPKCQSILRQESAVEIGHIFSLGEKYSQAMSLPGAVFMGCYGIGLPRLMATIVEKNRDERGIIWPETVAPFQVHLLSLGQNEKSEKLYQDLQKQGVEVLYDDRVNKTAGEKFAEADLLGIPTRMVVSAKTLEKDSVEIKKRNEKEVKLVGLAKMKKYVK</sequence>
<evidence type="ECO:0000256" key="6">
    <source>
        <dbReference type="ARBA" id="ARBA00022917"/>
    </source>
</evidence>
<dbReference type="AlphaFoldDB" id="A0A1G2E4B9"/>
<keyword evidence="5" id="KW-0067">ATP-binding</keyword>
<dbReference type="EMBL" id="MHMA01000022">
    <property type="protein sequence ID" value="OGZ20200.1"/>
    <property type="molecule type" value="Genomic_DNA"/>
</dbReference>
<feature type="domain" description="Aminoacyl-transfer RNA synthetases class-II family profile" evidence="10">
    <location>
        <begin position="33"/>
        <end position="302"/>
    </location>
</feature>
<dbReference type="Pfam" id="PF03129">
    <property type="entry name" value="HGTP_anticodon"/>
    <property type="match status" value="1"/>
</dbReference>
<evidence type="ECO:0000256" key="8">
    <source>
        <dbReference type="ARBA" id="ARBA00029731"/>
    </source>
</evidence>
<evidence type="ECO:0000313" key="12">
    <source>
        <dbReference type="Proteomes" id="UP000178721"/>
    </source>
</evidence>
<evidence type="ECO:0000256" key="3">
    <source>
        <dbReference type="ARBA" id="ARBA00022598"/>
    </source>
</evidence>
<dbReference type="SUPFAM" id="SSF52954">
    <property type="entry name" value="Class II aaRS ABD-related"/>
    <property type="match status" value="1"/>
</dbReference>
<dbReference type="InterPro" id="IPR004154">
    <property type="entry name" value="Anticodon-bd"/>
</dbReference>
<accession>A0A1G2E4B9</accession>
<dbReference type="InterPro" id="IPR006195">
    <property type="entry name" value="aa-tRNA-synth_II"/>
</dbReference>
<dbReference type="EC" id="6.1.1.15" evidence="1"/>
<keyword evidence="6" id="KW-0648">Protein biosynthesis</keyword>
<organism evidence="11 12">
    <name type="scientific">Candidatus Nealsonbacteria bacterium RIFCSPHIGHO2_01_FULL_43_31</name>
    <dbReference type="NCBI Taxonomy" id="1801665"/>
    <lineage>
        <taxon>Bacteria</taxon>
        <taxon>Candidatus Nealsoniibacteriota</taxon>
    </lineage>
</organism>
<dbReference type="Pfam" id="PF00587">
    <property type="entry name" value="tRNA-synt_2b"/>
    <property type="match status" value="1"/>
</dbReference>
<dbReference type="PANTHER" id="PTHR42753:SF2">
    <property type="entry name" value="PROLINE--TRNA LIGASE"/>
    <property type="match status" value="1"/>
</dbReference>
<evidence type="ECO:0000256" key="2">
    <source>
        <dbReference type="ARBA" id="ARBA00019110"/>
    </source>
</evidence>
<dbReference type="SUPFAM" id="SSF55681">
    <property type="entry name" value="Class II aaRS and biotin synthetases"/>
    <property type="match status" value="1"/>
</dbReference>
<name>A0A1G2E4B9_9BACT</name>
<proteinExistence type="predicted"/>
<dbReference type="Gene3D" id="3.30.930.10">
    <property type="entry name" value="Bira Bifunctional Protein, Domain 2"/>
    <property type="match status" value="1"/>
</dbReference>
<dbReference type="GO" id="GO:0005829">
    <property type="term" value="C:cytosol"/>
    <property type="evidence" value="ECO:0007669"/>
    <property type="project" value="TreeGrafter"/>
</dbReference>
<dbReference type="PROSITE" id="PS50862">
    <property type="entry name" value="AA_TRNA_LIGASE_II"/>
    <property type="match status" value="1"/>
</dbReference>
<keyword evidence="4" id="KW-0547">Nucleotide-binding</keyword>
<protein>
    <recommendedName>
        <fullName evidence="2">Proline--tRNA ligase</fullName>
        <ecNumber evidence="1">6.1.1.15</ecNumber>
    </recommendedName>
    <alternativeName>
        <fullName evidence="8">Prolyl-tRNA synthetase</fullName>
    </alternativeName>
</protein>
<evidence type="ECO:0000256" key="1">
    <source>
        <dbReference type="ARBA" id="ARBA00012831"/>
    </source>
</evidence>
<dbReference type="CDD" id="cd00861">
    <property type="entry name" value="ProRS_anticodon_short"/>
    <property type="match status" value="1"/>
</dbReference>
<dbReference type="InterPro" id="IPR044140">
    <property type="entry name" value="ProRS_anticodon_short"/>
</dbReference>
<dbReference type="InterPro" id="IPR036621">
    <property type="entry name" value="Anticodon-bd_dom_sf"/>
</dbReference>
<dbReference type="GO" id="GO:0006433">
    <property type="term" value="P:prolyl-tRNA aminoacylation"/>
    <property type="evidence" value="ECO:0007669"/>
    <property type="project" value="InterPro"/>
</dbReference>
<comment type="catalytic activity">
    <reaction evidence="9">
        <text>tRNA(Pro) + L-proline + ATP = L-prolyl-tRNA(Pro) + AMP + diphosphate</text>
        <dbReference type="Rhea" id="RHEA:14305"/>
        <dbReference type="Rhea" id="RHEA-COMP:9700"/>
        <dbReference type="Rhea" id="RHEA-COMP:9702"/>
        <dbReference type="ChEBI" id="CHEBI:30616"/>
        <dbReference type="ChEBI" id="CHEBI:33019"/>
        <dbReference type="ChEBI" id="CHEBI:60039"/>
        <dbReference type="ChEBI" id="CHEBI:78442"/>
        <dbReference type="ChEBI" id="CHEBI:78532"/>
        <dbReference type="ChEBI" id="CHEBI:456215"/>
        <dbReference type="EC" id="6.1.1.15"/>
    </reaction>
</comment>
<evidence type="ECO:0000259" key="10">
    <source>
        <dbReference type="PROSITE" id="PS50862"/>
    </source>
</evidence>
<reference evidence="11 12" key="1">
    <citation type="journal article" date="2016" name="Nat. Commun.">
        <title>Thousands of microbial genomes shed light on interconnected biogeochemical processes in an aquifer system.</title>
        <authorList>
            <person name="Anantharaman K."/>
            <person name="Brown C.T."/>
            <person name="Hug L.A."/>
            <person name="Sharon I."/>
            <person name="Castelle C.J."/>
            <person name="Probst A.J."/>
            <person name="Thomas B.C."/>
            <person name="Singh A."/>
            <person name="Wilkins M.J."/>
            <person name="Karaoz U."/>
            <person name="Brodie E.L."/>
            <person name="Williams K.H."/>
            <person name="Hubbard S.S."/>
            <person name="Banfield J.F."/>
        </authorList>
    </citation>
    <scope>NUCLEOTIDE SEQUENCE [LARGE SCALE GENOMIC DNA]</scope>
</reference>
<keyword evidence="7" id="KW-0030">Aminoacyl-tRNA synthetase</keyword>
<dbReference type="InterPro" id="IPR002316">
    <property type="entry name" value="Pro-tRNA-ligase_IIa"/>
</dbReference>
<evidence type="ECO:0000256" key="9">
    <source>
        <dbReference type="ARBA" id="ARBA00047671"/>
    </source>
</evidence>
<dbReference type="Gene3D" id="3.40.50.800">
    <property type="entry name" value="Anticodon-binding domain"/>
    <property type="match status" value="1"/>
</dbReference>
<dbReference type="GO" id="GO:0005524">
    <property type="term" value="F:ATP binding"/>
    <property type="evidence" value="ECO:0007669"/>
    <property type="project" value="UniProtKB-KW"/>
</dbReference>
<keyword evidence="3" id="KW-0436">Ligase</keyword>
<gene>
    <name evidence="11" type="ORF">A2654_01020</name>
</gene>